<proteinExistence type="predicted"/>
<gene>
    <name evidence="1" type="ORF">METZ01_LOCUS91877</name>
</gene>
<dbReference type="AlphaFoldDB" id="A0A381VHV2"/>
<sequence>MSDAVKLVKQTLAADLATNQRLELFVTGRTLQKRLEELVLAIAQEQLDLLLV</sequence>
<organism evidence="1">
    <name type="scientific">marine metagenome</name>
    <dbReference type="NCBI Taxonomy" id="408172"/>
    <lineage>
        <taxon>unclassified sequences</taxon>
        <taxon>metagenomes</taxon>
        <taxon>ecological metagenomes</taxon>
    </lineage>
</organism>
<evidence type="ECO:0000313" key="1">
    <source>
        <dbReference type="EMBL" id="SVA39023.1"/>
    </source>
</evidence>
<reference evidence="1" key="1">
    <citation type="submission" date="2018-05" db="EMBL/GenBank/DDBJ databases">
        <authorList>
            <person name="Lanie J.A."/>
            <person name="Ng W.-L."/>
            <person name="Kazmierczak K.M."/>
            <person name="Andrzejewski T.M."/>
            <person name="Davidsen T.M."/>
            <person name="Wayne K.J."/>
            <person name="Tettelin H."/>
            <person name="Glass J.I."/>
            <person name="Rusch D."/>
            <person name="Podicherti R."/>
            <person name="Tsui H.-C.T."/>
            <person name="Winkler M.E."/>
        </authorList>
    </citation>
    <scope>NUCLEOTIDE SEQUENCE</scope>
</reference>
<name>A0A381VHV2_9ZZZZ</name>
<dbReference type="EMBL" id="UINC01008677">
    <property type="protein sequence ID" value="SVA39023.1"/>
    <property type="molecule type" value="Genomic_DNA"/>
</dbReference>
<protein>
    <submittedName>
        <fullName evidence="1">Uncharacterized protein</fullName>
    </submittedName>
</protein>
<accession>A0A381VHV2</accession>